<keyword evidence="5 6" id="KW-0833">Ubl conjugation pathway</keyword>
<feature type="compositionally biased region" description="Basic residues" evidence="7">
    <location>
        <begin position="1277"/>
        <end position="1286"/>
    </location>
</feature>
<evidence type="ECO:0000313" key="9">
    <source>
        <dbReference type="EMBL" id="KAG2219608.1"/>
    </source>
</evidence>
<keyword evidence="10" id="KW-1185">Reference proteome</keyword>
<dbReference type="SUPFAM" id="SSF56204">
    <property type="entry name" value="Hect, E3 ligase catalytic domain"/>
    <property type="match status" value="1"/>
</dbReference>
<feature type="region of interest" description="Disordered" evidence="7">
    <location>
        <begin position="1397"/>
        <end position="1423"/>
    </location>
</feature>
<feature type="compositionally biased region" description="Polar residues" evidence="7">
    <location>
        <begin position="159"/>
        <end position="169"/>
    </location>
</feature>
<evidence type="ECO:0000256" key="2">
    <source>
        <dbReference type="ARBA" id="ARBA00006331"/>
    </source>
</evidence>
<reference evidence="9 10" key="1">
    <citation type="submission" date="2020-12" db="EMBL/GenBank/DDBJ databases">
        <title>Metabolic potential, ecology and presence of endohyphal bacteria is reflected in genomic diversity of Mucoromycotina.</title>
        <authorList>
            <person name="Muszewska A."/>
            <person name="Okrasinska A."/>
            <person name="Steczkiewicz K."/>
            <person name="Drgas O."/>
            <person name="Orlowska M."/>
            <person name="Perlinska-Lenart U."/>
            <person name="Aleksandrzak-Piekarczyk T."/>
            <person name="Szatraj K."/>
            <person name="Zielenkiewicz U."/>
            <person name="Pilsyk S."/>
            <person name="Malc E."/>
            <person name="Mieczkowski P."/>
            <person name="Kruszewska J.S."/>
            <person name="Biernat P."/>
            <person name="Pawlowska J."/>
        </authorList>
    </citation>
    <scope>NUCLEOTIDE SEQUENCE [LARGE SCALE GENOMIC DNA]</scope>
    <source>
        <strain evidence="9 10">CBS 142.35</strain>
    </source>
</reference>
<gene>
    <name evidence="9" type="ORF">INT45_011333</name>
</gene>
<evidence type="ECO:0000256" key="3">
    <source>
        <dbReference type="ARBA" id="ARBA00012485"/>
    </source>
</evidence>
<evidence type="ECO:0000313" key="10">
    <source>
        <dbReference type="Proteomes" id="UP000646827"/>
    </source>
</evidence>
<dbReference type="SUPFAM" id="SSF48371">
    <property type="entry name" value="ARM repeat"/>
    <property type="match status" value="1"/>
</dbReference>
<dbReference type="EMBL" id="JAEPRB010000171">
    <property type="protein sequence ID" value="KAG2219608.1"/>
    <property type="molecule type" value="Genomic_DNA"/>
</dbReference>
<evidence type="ECO:0000256" key="6">
    <source>
        <dbReference type="PROSITE-ProRule" id="PRU00104"/>
    </source>
</evidence>
<feature type="compositionally biased region" description="Low complexity" evidence="7">
    <location>
        <begin position="11"/>
        <end position="57"/>
    </location>
</feature>
<dbReference type="Pfam" id="PF25579">
    <property type="entry name" value="TPR_TRIP12_N"/>
    <property type="match status" value="1"/>
</dbReference>
<dbReference type="GO" id="GO:0061630">
    <property type="term" value="F:ubiquitin protein ligase activity"/>
    <property type="evidence" value="ECO:0007669"/>
    <property type="project" value="UniProtKB-EC"/>
</dbReference>
<feature type="compositionally biased region" description="Polar residues" evidence="7">
    <location>
        <begin position="1454"/>
        <end position="1475"/>
    </location>
</feature>
<protein>
    <recommendedName>
        <fullName evidence="3">HECT-type E3 ubiquitin transferase</fullName>
        <ecNumber evidence="3">2.3.2.26</ecNumber>
    </recommendedName>
</protein>
<dbReference type="Gene3D" id="3.90.1750.10">
    <property type="entry name" value="Hect, E3 ligase catalytic domains"/>
    <property type="match status" value="1"/>
</dbReference>
<dbReference type="GO" id="GO:0000209">
    <property type="term" value="P:protein polyubiquitination"/>
    <property type="evidence" value="ECO:0007669"/>
    <property type="project" value="TreeGrafter"/>
</dbReference>
<dbReference type="GO" id="GO:0016607">
    <property type="term" value="C:nuclear speck"/>
    <property type="evidence" value="ECO:0007669"/>
    <property type="project" value="TreeGrafter"/>
</dbReference>
<feature type="compositionally biased region" description="Low complexity" evidence="7">
    <location>
        <begin position="111"/>
        <end position="123"/>
    </location>
</feature>
<dbReference type="Pfam" id="PF00632">
    <property type="entry name" value="HECT"/>
    <property type="match status" value="1"/>
</dbReference>
<comment type="catalytic activity">
    <reaction evidence="1">
        <text>S-ubiquitinyl-[E2 ubiquitin-conjugating enzyme]-L-cysteine + [acceptor protein]-L-lysine = [E2 ubiquitin-conjugating enzyme]-L-cysteine + N(6)-ubiquitinyl-[acceptor protein]-L-lysine.</text>
        <dbReference type="EC" id="2.3.2.26"/>
    </reaction>
</comment>
<accession>A0A8H7VK96</accession>
<dbReference type="InterPro" id="IPR016024">
    <property type="entry name" value="ARM-type_fold"/>
</dbReference>
<evidence type="ECO:0000256" key="4">
    <source>
        <dbReference type="ARBA" id="ARBA00022679"/>
    </source>
</evidence>
<feature type="compositionally biased region" description="Basic and acidic residues" evidence="7">
    <location>
        <begin position="963"/>
        <end position="972"/>
    </location>
</feature>
<feature type="compositionally biased region" description="Low complexity" evidence="7">
    <location>
        <begin position="1287"/>
        <end position="1315"/>
    </location>
</feature>
<name>A0A8H7VK96_9FUNG</name>
<evidence type="ECO:0000256" key="7">
    <source>
        <dbReference type="SAM" id="MobiDB-lite"/>
    </source>
</evidence>
<feature type="compositionally biased region" description="Basic and acidic residues" evidence="7">
    <location>
        <begin position="1009"/>
        <end position="1021"/>
    </location>
</feature>
<feature type="compositionally biased region" description="Basic residues" evidence="7">
    <location>
        <begin position="81"/>
        <end position="90"/>
    </location>
</feature>
<feature type="compositionally biased region" description="Polar residues" evidence="7">
    <location>
        <begin position="133"/>
        <end position="143"/>
    </location>
</feature>
<dbReference type="Gene3D" id="1.25.10.10">
    <property type="entry name" value="Leucine-rich Repeat Variant"/>
    <property type="match status" value="1"/>
</dbReference>
<dbReference type="InterPro" id="IPR035983">
    <property type="entry name" value="Hect_E3_ubiquitin_ligase"/>
</dbReference>
<feature type="active site" description="Glycyl thioester intermediate" evidence="6">
    <location>
        <position position="1964"/>
    </location>
</feature>
<organism evidence="9 10">
    <name type="scientific">Circinella minor</name>
    <dbReference type="NCBI Taxonomy" id="1195481"/>
    <lineage>
        <taxon>Eukaryota</taxon>
        <taxon>Fungi</taxon>
        <taxon>Fungi incertae sedis</taxon>
        <taxon>Mucoromycota</taxon>
        <taxon>Mucoromycotina</taxon>
        <taxon>Mucoromycetes</taxon>
        <taxon>Mucorales</taxon>
        <taxon>Lichtheimiaceae</taxon>
        <taxon>Circinella</taxon>
    </lineage>
</organism>
<feature type="compositionally biased region" description="Acidic residues" evidence="7">
    <location>
        <begin position="1332"/>
        <end position="1358"/>
    </location>
</feature>
<dbReference type="InterPro" id="IPR000569">
    <property type="entry name" value="HECT_dom"/>
</dbReference>
<feature type="compositionally biased region" description="Acidic residues" evidence="7">
    <location>
        <begin position="947"/>
        <end position="962"/>
    </location>
</feature>
<dbReference type="Gene3D" id="3.30.2410.10">
    <property type="entry name" value="Hect, E3 ligase catalytic domain"/>
    <property type="match status" value="1"/>
</dbReference>
<feature type="compositionally biased region" description="Basic and acidic residues" evidence="7">
    <location>
        <begin position="282"/>
        <end position="292"/>
    </location>
</feature>
<comment type="caution">
    <text evidence="9">The sequence shown here is derived from an EMBL/GenBank/DDBJ whole genome shotgun (WGS) entry which is preliminary data.</text>
</comment>
<feature type="domain" description="HECT" evidence="8">
    <location>
        <begin position="1633"/>
        <end position="1997"/>
    </location>
</feature>
<feature type="compositionally biased region" description="Low complexity" evidence="7">
    <location>
        <begin position="1401"/>
        <end position="1423"/>
    </location>
</feature>
<dbReference type="PROSITE" id="PS50237">
    <property type="entry name" value="HECT"/>
    <property type="match status" value="1"/>
</dbReference>
<dbReference type="SMART" id="SM00119">
    <property type="entry name" value="HECTc"/>
    <property type="match status" value="1"/>
</dbReference>
<feature type="compositionally biased region" description="Basic residues" evidence="7">
    <location>
        <begin position="1"/>
        <end position="10"/>
    </location>
</feature>
<dbReference type="GO" id="GO:0043161">
    <property type="term" value="P:proteasome-mediated ubiquitin-dependent protein catabolic process"/>
    <property type="evidence" value="ECO:0007669"/>
    <property type="project" value="TreeGrafter"/>
</dbReference>
<dbReference type="EC" id="2.3.2.26" evidence="3"/>
<proteinExistence type="inferred from homology"/>
<dbReference type="CDD" id="cd00078">
    <property type="entry name" value="HECTc"/>
    <property type="match status" value="1"/>
</dbReference>
<evidence type="ECO:0000256" key="1">
    <source>
        <dbReference type="ARBA" id="ARBA00000885"/>
    </source>
</evidence>
<dbReference type="PANTHER" id="PTHR45670:SF1">
    <property type="entry name" value="E3 UBIQUITIN-PROTEIN LIGASE HECTD1"/>
    <property type="match status" value="1"/>
</dbReference>
<feature type="region of interest" description="Disordered" evidence="7">
    <location>
        <begin position="331"/>
        <end position="351"/>
    </location>
</feature>
<feature type="region of interest" description="Disordered" evidence="7">
    <location>
        <begin position="1277"/>
        <end position="1369"/>
    </location>
</feature>
<feature type="compositionally biased region" description="Acidic residues" evidence="7">
    <location>
        <begin position="248"/>
        <end position="259"/>
    </location>
</feature>
<evidence type="ECO:0000256" key="5">
    <source>
        <dbReference type="ARBA" id="ARBA00022786"/>
    </source>
</evidence>
<comment type="similarity">
    <text evidence="2">Belongs to the UPL family. K-HECT subfamily.</text>
</comment>
<feature type="region of interest" description="Disordered" evidence="7">
    <location>
        <begin position="940"/>
        <end position="1021"/>
    </location>
</feature>
<dbReference type="InterPro" id="IPR045322">
    <property type="entry name" value="HECTD1/TRIP12-like"/>
</dbReference>
<feature type="compositionally biased region" description="Polar residues" evidence="7">
    <location>
        <begin position="998"/>
        <end position="1008"/>
    </location>
</feature>
<dbReference type="Gene3D" id="3.30.2160.10">
    <property type="entry name" value="Hect, E3 ligase catalytic domain"/>
    <property type="match status" value="1"/>
</dbReference>
<feature type="compositionally biased region" description="Low complexity" evidence="7">
    <location>
        <begin position="903"/>
        <end position="914"/>
    </location>
</feature>
<evidence type="ECO:0000259" key="8">
    <source>
        <dbReference type="PROSITE" id="PS50237"/>
    </source>
</evidence>
<feature type="compositionally biased region" description="Polar residues" evidence="7">
    <location>
        <begin position="91"/>
        <end position="110"/>
    </location>
</feature>
<dbReference type="PANTHER" id="PTHR45670">
    <property type="entry name" value="E3 UBIQUITIN-PROTEIN LIGASE TRIP12"/>
    <property type="match status" value="1"/>
</dbReference>
<feature type="region of interest" description="Disordered" evidence="7">
    <location>
        <begin position="1"/>
        <end position="303"/>
    </location>
</feature>
<feature type="region of interest" description="Disordered" evidence="7">
    <location>
        <begin position="873"/>
        <end position="921"/>
    </location>
</feature>
<feature type="compositionally biased region" description="Low complexity" evidence="7">
    <location>
        <begin position="66"/>
        <end position="80"/>
    </location>
</feature>
<feature type="compositionally biased region" description="Low complexity" evidence="7">
    <location>
        <begin position="177"/>
        <end position="190"/>
    </location>
</feature>
<dbReference type="OrthoDB" id="423283at2759"/>
<sequence>MEHPSKKIKRSNSITGRRSSSSLSNQQRYNNRSTLHSSTTDSSATPTSTGNSSTTGTQRYSLRNNKSTTKASSSTAIPSKTTKKRTRKSNLKNQSTLSSIASVQEPQQPTNNNSNSSSSSSSSKRLPQKRKQQTQTGSSSILSNKRLRRHNTVRKMDNNELTTSTVVDTTQKDNKASSSPPSTSSTTTTTKNQQSTVKNKESTSDDKSNKKGKAKALKSDSTATIDKSTRESATTKRGRRAKKQADPEGLESQETESDIENNNNNVTPVSYFEYFDDNDAQDNDHETEHVTFDDDPPEEIQHNDDWDHEEAHYEGEDDDEEEEIERDGDEMLEDMDEEDDDEEDDDEEEELDRVRRNLGLHMQSAFGGMMSDMSSRLRSILQSLKTDDPTMQLVALQELAEILSVSSEDNLAGYFASDSFVKELVRIMKSGDTLGGVDMDDDMMVALAMSEGLGGGNPELTLLACRCISNLLDALPTAVTSVVYHGAIGVLCQKLKSIEYIDLAEQALCALEKVASHLPRAVVHEGGLGAALMYFDFFSIHSQRTALRTAANCMRGVDNESFSQVMEIIPTLLNTVSYPDRTVVELSCLCWVRLTETYRGSSENLEKAVSVELLEKMMALIPVPGHTNVVRPSTFTDILRTFRMVAKGSPKLGLELLKLNVVDSLYQVLTGAPNKPEENISVLTHVSVDNKWRDSIYAILRIFVDVLPSLPRDDMFSSKRFRNNDPVSTRTRSAAAANNSDELPILKERTSKSTTTDPRVEFMEKDNPTLLKRIDTLLFPVLLEIYTSTVNLRIRQLVSHLFVKMTHFSNAETLQHVLRDIPLSSFLSGILAQQEHATLVIDALFEVELLLKKLPDVYRFLFEREGVQHEVETLANTSYSDESQTDDTKDKSSATRKTKKSSESTSVTGESSGEPSKDMSEAATPLEILRSMQEAIRKHANETNSGNDDEEEEQEDDQDEDSDKQQDEEKQKQQKTKASGPSDDDSSTAAQSKKDQQQDNGSGTTTSGERGDKERVSRRHILDRSEFHALLRSRFGSSQASSRYSSEAEKGIGRGSTRRYVIRLAQNLLREFQIQDLEDLQKPGRALEEIQKFAQELNGSTKDPCAEQALKRLVEYLQSSTMGVSSFELMSSGLLEALLAYLTKERKEDGYKFVGELKDRQKAFGDLLLQKADQEFTTDTGNSINPIRVLVMRLQEIVSRFEPFEVVTPLESSPLGDNFRNPTSMLAKQLRLRLTGRGQDIPAEYQHLMVSTHAVATFKVLEEYLLTRIAAATLSAKKKSSKRSVNKKSTTTAAASSSPSSTNTGESSSAAETSSVQTNDKEHPLSENMAGDQEDQDDTMAEQQVEEAEVENLMETDEAKESSSSTPETDGKWVIRFYLNDTVVTNDSTVYGAVHQHEVNDSSNNTNNTNTSGSWSSPSSPSVTSSAIRNIWIMSYPVTFERVWVPKEHKQQQESDNNSSNDKSIRQQLQNTERPSNLADDAVCTHALDLLQTIASLARTVIDESKVSAIPALDFVNRKLTAKMNRQLEEPLIVASSCLPTWTYWLMQKTPYLFPFETRYLFIQCTSFGYSRLIARWQSLQMRNNGQRDDPHNQQQQPVLGRMERQKVRIVRSQMLESAIKILDLFGSAQSVLEIEYTGEEGTGLGPTLEFYAATSHEFCKKSLNMWRDDDEKEGDYVVTKQGLFPKPLGKLSESSSTKVINLFKTLGQFIAKAMLDFRIIDFPFSEAFFKVALGKETPTKALIAEIDSVLGKSLENLEAFVERKRSIYADTSLSAEQKKEAVADIKVQDNQIDDLCLDFTLPGNPDIELKPDGAEIPVTIQNVEEFIELLEDMIAGSGVSNQFEAFRQGFNQLFAIDDLKVLTYEELVSLFGSSTEDWSYATLADAIKADHGFTMDSPSFKNLLSILSEMNDNERREFLQFTTGSPRLPIGGWKAMRPVFTVVCKTSESPLKPDDYLPSVMTCANYLKMPDYSSKDKMQVRLFTSMKEGKNSFLLS</sequence>
<keyword evidence="4" id="KW-0808">Transferase</keyword>
<dbReference type="InterPro" id="IPR057948">
    <property type="entry name" value="TPR_TRIP12_N"/>
</dbReference>
<feature type="compositionally biased region" description="Basic and acidic residues" evidence="7">
    <location>
        <begin position="198"/>
        <end position="209"/>
    </location>
</feature>
<dbReference type="InterPro" id="IPR011989">
    <property type="entry name" value="ARM-like"/>
</dbReference>
<dbReference type="Proteomes" id="UP000646827">
    <property type="component" value="Unassembled WGS sequence"/>
</dbReference>
<feature type="region of interest" description="Disordered" evidence="7">
    <location>
        <begin position="1447"/>
        <end position="1476"/>
    </location>
</feature>